<dbReference type="AlphaFoldDB" id="A0A9P6R657"/>
<feature type="region of interest" description="Disordered" evidence="1">
    <location>
        <begin position="251"/>
        <end position="427"/>
    </location>
</feature>
<feature type="transmembrane region" description="Helical" evidence="2">
    <location>
        <begin position="189"/>
        <end position="213"/>
    </location>
</feature>
<evidence type="ECO:0000313" key="3">
    <source>
        <dbReference type="EMBL" id="KAG0313322.1"/>
    </source>
</evidence>
<sequence>MRLPFLYSHPGASSPAPAPAPSKQQSPLSFKTVFLLFTAALCSFLPTVVAQDQAPPPITYAFYDASGNQIGDSFPLYKVNCTTLNVDSLQGQAYASVRTSQDRSALNLYSEGMCQFATASSVGNWPNTSPTENIFAVRWEGDAPADRATGNVSLHAFEKGLAVQPYNPVNDDGTTKNPVWVVDPTKGRIVVAAVSAVMVIGVAIGIYQVYVAAQYKPPPKKPKKPKTGLNVKKIKKKDAYYRKPVRAAEDGATFQRLENNDSPEPYAVAGGRQPALAMTERSRDSQYSEAATFVDWNNQSQHRSSPLSSSNGKGFQDGLNSVSIDMHNTHQGNNNNNNTNNNNGNRSPFANSFSPDLIQFDNSGGRGYGQQQQQQGYNTQPYRGRGGEVLVPMDTLDSHNHHHNINQYNNNHNSRSAVRRTSSSRSR</sequence>
<feature type="compositionally biased region" description="Polar residues" evidence="1">
    <location>
        <begin position="287"/>
        <end position="299"/>
    </location>
</feature>
<proteinExistence type="predicted"/>
<accession>A0A9P6R657</accession>
<organism evidence="3 4">
    <name type="scientific">Linnemannia gamsii</name>
    <dbReference type="NCBI Taxonomy" id="64522"/>
    <lineage>
        <taxon>Eukaryota</taxon>
        <taxon>Fungi</taxon>
        <taxon>Fungi incertae sedis</taxon>
        <taxon>Mucoromycota</taxon>
        <taxon>Mortierellomycotina</taxon>
        <taxon>Mortierellomycetes</taxon>
        <taxon>Mortierellales</taxon>
        <taxon>Mortierellaceae</taxon>
        <taxon>Linnemannia</taxon>
    </lineage>
</organism>
<feature type="compositionally biased region" description="Low complexity" evidence="1">
    <location>
        <begin position="329"/>
        <end position="345"/>
    </location>
</feature>
<evidence type="ECO:0000256" key="1">
    <source>
        <dbReference type="SAM" id="MobiDB-lite"/>
    </source>
</evidence>
<evidence type="ECO:0000313" key="4">
    <source>
        <dbReference type="Proteomes" id="UP000823405"/>
    </source>
</evidence>
<keyword evidence="2" id="KW-0812">Transmembrane</keyword>
<feature type="compositionally biased region" description="Low complexity" evidence="1">
    <location>
        <begin position="405"/>
        <end position="427"/>
    </location>
</feature>
<feature type="compositionally biased region" description="Low complexity" evidence="1">
    <location>
        <begin position="8"/>
        <end position="23"/>
    </location>
</feature>
<dbReference type="EMBL" id="JAAAIN010000524">
    <property type="protein sequence ID" value="KAG0313322.1"/>
    <property type="molecule type" value="Genomic_DNA"/>
</dbReference>
<feature type="region of interest" description="Disordered" evidence="1">
    <location>
        <begin position="1"/>
        <end position="23"/>
    </location>
</feature>
<feature type="compositionally biased region" description="Low complexity" evidence="1">
    <location>
        <begin position="300"/>
        <end position="310"/>
    </location>
</feature>
<reference evidence="3" key="1">
    <citation type="journal article" date="2020" name="Fungal Divers.">
        <title>Resolving the Mortierellaceae phylogeny through synthesis of multi-gene phylogenetics and phylogenomics.</title>
        <authorList>
            <person name="Vandepol N."/>
            <person name="Liber J."/>
            <person name="Desiro A."/>
            <person name="Na H."/>
            <person name="Kennedy M."/>
            <person name="Barry K."/>
            <person name="Grigoriev I.V."/>
            <person name="Miller A.N."/>
            <person name="O'Donnell K."/>
            <person name="Stajich J.E."/>
            <person name="Bonito G."/>
        </authorList>
    </citation>
    <scope>NUCLEOTIDE SEQUENCE</scope>
    <source>
        <strain evidence="3">NVP60</strain>
    </source>
</reference>
<gene>
    <name evidence="3" type="ORF">BGZ97_010287</name>
</gene>
<evidence type="ECO:0000256" key="2">
    <source>
        <dbReference type="SAM" id="Phobius"/>
    </source>
</evidence>
<keyword evidence="4" id="KW-1185">Reference proteome</keyword>
<comment type="caution">
    <text evidence="3">The sequence shown here is derived from an EMBL/GenBank/DDBJ whole genome shotgun (WGS) entry which is preliminary data.</text>
</comment>
<dbReference type="OrthoDB" id="2443576at2759"/>
<name>A0A9P6R657_9FUNG</name>
<keyword evidence="2" id="KW-0472">Membrane</keyword>
<dbReference type="Proteomes" id="UP000823405">
    <property type="component" value="Unassembled WGS sequence"/>
</dbReference>
<keyword evidence="2" id="KW-1133">Transmembrane helix</keyword>
<protein>
    <submittedName>
        <fullName evidence="3">Uncharacterized protein</fullName>
    </submittedName>
</protein>